<dbReference type="NCBIfam" id="TIGR02593">
    <property type="entry name" value="CRISPR_cas5"/>
    <property type="match status" value="1"/>
</dbReference>
<dbReference type="InterPro" id="IPR013422">
    <property type="entry name" value="CRISPR-assoc_prot_Cas5_N"/>
</dbReference>
<comment type="caution">
    <text evidence="2">The sequence shown here is derived from an EMBL/GenBank/DDBJ whole genome shotgun (WGS) entry which is preliminary data.</text>
</comment>
<dbReference type="CDD" id="cd09645">
    <property type="entry name" value="Cas5_I-E"/>
    <property type="match status" value="1"/>
</dbReference>
<dbReference type="NCBIfam" id="TIGR01868">
    <property type="entry name" value="casD_Cas5e"/>
    <property type="match status" value="1"/>
</dbReference>
<dbReference type="InterPro" id="IPR010147">
    <property type="entry name" value="CRISPR-assoc_prot_CasD"/>
</dbReference>
<dbReference type="Pfam" id="PF09704">
    <property type="entry name" value="Cas_Cas5d"/>
    <property type="match status" value="1"/>
</dbReference>
<dbReference type="Gene3D" id="3.30.70.2660">
    <property type="match status" value="1"/>
</dbReference>
<dbReference type="Proteomes" id="UP000010297">
    <property type="component" value="Unassembled WGS sequence"/>
</dbReference>
<proteinExistence type="predicted"/>
<sequence>MKPYLILRLAGPMQAWGQPTFEGTRPTARFPTRSGLLGLLGACLGIQRDDRSALQALSESVRFAVRCDQSFIDGRTIPVTGLRDYHTVMDAREDYRGLKSHETIQTWREYLCDAVFTVAVWESEQATLRLPELKVAVCKPRFTPFLGRKSCPLTQPLFVDLCDAINPYQALANYAPAGGDIYSEAPPDGPCQTFTVRDEPIIALPRQFAAREWYVIKGASDVSQ</sequence>
<accession>H5V6L8</accession>
<dbReference type="GO" id="GO:0043571">
    <property type="term" value="P:maintenance of CRISPR repeat elements"/>
    <property type="evidence" value="ECO:0007669"/>
    <property type="project" value="InterPro"/>
</dbReference>
<dbReference type="AlphaFoldDB" id="H5V6L8"/>
<dbReference type="InterPro" id="IPR021124">
    <property type="entry name" value="CRISPR-assoc_prot_Cas5"/>
</dbReference>
<evidence type="ECO:0000313" key="2">
    <source>
        <dbReference type="EMBL" id="GAB53626.1"/>
    </source>
</evidence>
<name>H5V6L8_ATLHE</name>
<reference evidence="2 3" key="1">
    <citation type="submission" date="2012-02" db="EMBL/GenBank/DDBJ databases">
        <title>Whole genome shotgun sequence of Escherichia hermannii NBRC 105704.</title>
        <authorList>
            <person name="Yoshida I."/>
            <person name="Hosoyama A."/>
            <person name="Tsuchikane K."/>
            <person name="Katsumata H."/>
            <person name="Yamazaki S."/>
            <person name="Fujita N."/>
        </authorList>
    </citation>
    <scope>NUCLEOTIDE SEQUENCE [LARGE SCALE GENOMIC DNA]</scope>
    <source>
        <strain evidence="2 3">NBRC 105704</strain>
    </source>
</reference>
<evidence type="ECO:0000313" key="3">
    <source>
        <dbReference type="Proteomes" id="UP000010297"/>
    </source>
</evidence>
<dbReference type="EMBL" id="BAFF01000018">
    <property type="protein sequence ID" value="GAB53626.1"/>
    <property type="molecule type" value="Genomic_DNA"/>
</dbReference>
<protein>
    <recommendedName>
        <fullName evidence="4">CRISPR-associated protein</fullName>
    </recommendedName>
</protein>
<evidence type="ECO:0008006" key="4">
    <source>
        <dbReference type="Google" id="ProtNLM"/>
    </source>
</evidence>
<dbReference type="eggNOG" id="ENOG502ZBPB">
    <property type="taxonomic scope" value="Bacteria"/>
</dbReference>
<organism evidence="2 3">
    <name type="scientific">Atlantibacter hermannii NBRC 105704</name>
    <dbReference type="NCBI Taxonomy" id="1115512"/>
    <lineage>
        <taxon>Bacteria</taxon>
        <taxon>Pseudomonadati</taxon>
        <taxon>Pseudomonadota</taxon>
        <taxon>Gammaproteobacteria</taxon>
        <taxon>Enterobacterales</taxon>
        <taxon>Enterobacteriaceae</taxon>
        <taxon>Atlantibacter</taxon>
    </lineage>
</organism>
<evidence type="ECO:0000256" key="1">
    <source>
        <dbReference type="ARBA" id="ARBA00023118"/>
    </source>
</evidence>
<dbReference type="GO" id="GO:0003723">
    <property type="term" value="F:RNA binding"/>
    <property type="evidence" value="ECO:0007669"/>
    <property type="project" value="InterPro"/>
</dbReference>
<keyword evidence="3" id="KW-1185">Reference proteome</keyword>
<dbReference type="GeneID" id="92827481"/>
<keyword evidence="1" id="KW-0051">Antiviral defense</keyword>
<dbReference type="GO" id="GO:0051607">
    <property type="term" value="P:defense response to virus"/>
    <property type="evidence" value="ECO:0007669"/>
    <property type="project" value="UniProtKB-KW"/>
</dbReference>
<gene>
    <name evidence="2" type="primary">ygcI</name>
    <name evidence="2" type="ORF">EH105704_18_00040</name>
</gene>
<dbReference type="RefSeq" id="WP_002438039.1">
    <property type="nucleotide sequence ID" value="NZ_BAFF01000018.1"/>
</dbReference>